<gene>
    <name evidence="2" type="ORF">HOP12_11140</name>
</gene>
<proteinExistence type="predicted"/>
<dbReference type="EMBL" id="JABFRW010000141">
    <property type="protein sequence ID" value="NOT34709.1"/>
    <property type="molecule type" value="Genomic_DNA"/>
</dbReference>
<sequence length="367" mass="39853">MRTLLRFSFFGLLLIALPAHATKYAGEFLKAPIGARAIGMGGAFVAVADDATAPYWNPAGMVYLPYREILPQHAERFGSLVNHDYLGAVIPIGAKNARRLALGAGFVRLAVDDIPVTPRPGDLRPAVDFVDGGLDGDISTNDPGNLDGVWQPGERLLDLTLYRASSSDMAFLASIAFQRNSHWAYGANVKFLRQSVPDTLPGEHVTSFGAGLDAGMLYMPTDAVTIGVVVHDLTTTYLSWSNGTRELIVPTLDTGAALNFYPAEHHALTMALDLAWGFEDRELGSQASLGAVTLDFRTGVEYWFRNTLALRTGANGKDLAFGAGLRYRHFGVDYASSLNRFFASGLDEFQREEDLEATHLVSASYAW</sequence>
<evidence type="ECO:0000313" key="3">
    <source>
        <dbReference type="Proteomes" id="UP000580839"/>
    </source>
</evidence>
<evidence type="ECO:0000313" key="2">
    <source>
        <dbReference type="EMBL" id="NOT34709.1"/>
    </source>
</evidence>
<evidence type="ECO:0000256" key="1">
    <source>
        <dbReference type="SAM" id="SignalP"/>
    </source>
</evidence>
<dbReference type="SUPFAM" id="SSF56935">
    <property type="entry name" value="Porins"/>
    <property type="match status" value="1"/>
</dbReference>
<dbReference type="AlphaFoldDB" id="A0A849T047"/>
<organism evidence="2 3">
    <name type="scientific">Eiseniibacteriota bacterium</name>
    <dbReference type="NCBI Taxonomy" id="2212470"/>
    <lineage>
        <taxon>Bacteria</taxon>
        <taxon>Candidatus Eiseniibacteriota</taxon>
    </lineage>
</organism>
<accession>A0A849T047</accession>
<dbReference type="Gene3D" id="2.40.160.60">
    <property type="entry name" value="Outer membrane protein transport protein (OMPP1/FadL/TodX)"/>
    <property type="match status" value="1"/>
</dbReference>
<name>A0A849T047_UNCEI</name>
<comment type="caution">
    <text evidence="2">The sequence shown here is derived from an EMBL/GenBank/DDBJ whole genome shotgun (WGS) entry which is preliminary data.</text>
</comment>
<feature type="signal peptide" evidence="1">
    <location>
        <begin position="1"/>
        <end position="21"/>
    </location>
</feature>
<keyword evidence="1" id="KW-0732">Signal</keyword>
<feature type="chain" id="PRO_5032359726" evidence="1">
    <location>
        <begin position="22"/>
        <end position="367"/>
    </location>
</feature>
<reference evidence="2 3" key="1">
    <citation type="submission" date="2020-04" db="EMBL/GenBank/DDBJ databases">
        <title>Metagenomic profiling of ammonia- and methane-oxidizing microorganisms in a Dutch drinking water treatment plant.</title>
        <authorList>
            <person name="Poghosyan L."/>
            <person name="Leucker S."/>
        </authorList>
    </citation>
    <scope>NUCLEOTIDE SEQUENCE [LARGE SCALE GENOMIC DNA]</scope>
    <source>
        <strain evidence="2">S-RSF-IL-03</strain>
    </source>
</reference>
<dbReference type="Proteomes" id="UP000580839">
    <property type="component" value="Unassembled WGS sequence"/>
</dbReference>
<protein>
    <submittedName>
        <fullName evidence="2">Uncharacterized protein</fullName>
    </submittedName>
</protein>